<gene>
    <name evidence="2" type="ORF">ACFVZC_37985</name>
</gene>
<comment type="caution">
    <text evidence="2">The sequence shown here is derived from an EMBL/GenBank/DDBJ whole genome shotgun (WGS) entry which is preliminary data.</text>
</comment>
<evidence type="ECO:0000313" key="3">
    <source>
        <dbReference type="Proteomes" id="UP001601627"/>
    </source>
</evidence>
<accession>A0ABW6QIP4</accession>
<dbReference type="Pfam" id="PF13576">
    <property type="entry name" value="Pentapeptide_3"/>
    <property type="match status" value="1"/>
</dbReference>
<dbReference type="RefSeq" id="WP_388242121.1">
    <property type="nucleotide sequence ID" value="NZ_JBHVZQ010000094.1"/>
</dbReference>
<evidence type="ECO:0000256" key="1">
    <source>
        <dbReference type="SAM" id="MobiDB-lite"/>
    </source>
</evidence>
<dbReference type="Proteomes" id="UP001601627">
    <property type="component" value="Unassembled WGS sequence"/>
</dbReference>
<dbReference type="InterPro" id="IPR001646">
    <property type="entry name" value="5peptide_repeat"/>
</dbReference>
<feature type="region of interest" description="Disordered" evidence="1">
    <location>
        <begin position="325"/>
        <end position="371"/>
    </location>
</feature>
<feature type="compositionally biased region" description="Basic residues" evidence="1">
    <location>
        <begin position="349"/>
        <end position="360"/>
    </location>
</feature>
<sequence>MQHAEFFRAVIHGKNDFTQAHVEGEVDFRHVEFGGEIDFRDAEFGGDAIFRNAVLQRAASMGPLMCAGTLDLSEAVFERAVTIETAAKTVRCSWTRWASTAALRLRHAKVDLSDAVLEFPVSISARARPFIPFHFEMREPPELADPRVRAQSLRGVDAAHLVLTDIDLTDCRFAVTIHPDQLRLEGRCLLAATPSGLHRRGLWPVRWAPRRILAEEHHWRAARAGTDAGIWTVASGGEQVLEPAALAPVYRQLRKAFEDGKDEPGAADFYYGEMEMRRHDTDTPRAERALLAVYWALSGYGLRAACIACSGLVAGSYDRHRAGNDAVGSTAGDSASEEHRYSDRPQHHPDHRHSRTRSTRAGRTQSGCRLSGSRSLCGWLSTQWSFAPPVRS</sequence>
<feature type="compositionally biased region" description="Polar residues" evidence="1">
    <location>
        <begin position="361"/>
        <end position="371"/>
    </location>
</feature>
<evidence type="ECO:0000313" key="2">
    <source>
        <dbReference type="EMBL" id="MFF1279094.1"/>
    </source>
</evidence>
<reference evidence="2 3" key="1">
    <citation type="submission" date="2024-09" db="EMBL/GenBank/DDBJ databases">
        <title>The Natural Products Discovery Center: Release of the First 8490 Sequenced Strains for Exploring Actinobacteria Biosynthetic Diversity.</title>
        <authorList>
            <person name="Kalkreuter E."/>
            <person name="Kautsar S.A."/>
            <person name="Yang D."/>
            <person name="Bader C.D."/>
            <person name="Teijaro C.N."/>
            <person name="Fluegel L."/>
            <person name="Davis C.M."/>
            <person name="Simpson J.R."/>
            <person name="Lauterbach L."/>
            <person name="Steele A.D."/>
            <person name="Gui C."/>
            <person name="Meng S."/>
            <person name="Li G."/>
            <person name="Viehrig K."/>
            <person name="Ye F."/>
            <person name="Su P."/>
            <person name="Kiefer A.F."/>
            <person name="Nichols A."/>
            <person name="Cepeda A.J."/>
            <person name="Yan W."/>
            <person name="Fan B."/>
            <person name="Jiang Y."/>
            <person name="Adhikari A."/>
            <person name="Zheng C.-J."/>
            <person name="Schuster L."/>
            <person name="Cowan T.M."/>
            <person name="Smanski M.J."/>
            <person name="Chevrette M.G."/>
            <person name="De Carvalho L.P.S."/>
            <person name="Shen B."/>
        </authorList>
    </citation>
    <scope>NUCLEOTIDE SEQUENCE [LARGE SCALE GENOMIC DNA]</scope>
    <source>
        <strain evidence="2 3">NPDC058328</strain>
    </source>
</reference>
<dbReference type="EMBL" id="JBHVZQ010000094">
    <property type="protein sequence ID" value="MFF1279094.1"/>
    <property type="molecule type" value="Genomic_DNA"/>
</dbReference>
<feature type="compositionally biased region" description="Basic and acidic residues" evidence="1">
    <location>
        <begin position="336"/>
        <end position="348"/>
    </location>
</feature>
<protein>
    <submittedName>
        <fullName evidence="2">Pentapeptide repeat-containing protein</fullName>
    </submittedName>
</protein>
<name>A0ABW6QIP4_9ACTN</name>
<keyword evidence="3" id="KW-1185">Reference proteome</keyword>
<proteinExistence type="predicted"/>
<organism evidence="2 3">
    <name type="scientific">Streptomyces marokkonensis</name>
    <dbReference type="NCBI Taxonomy" id="324855"/>
    <lineage>
        <taxon>Bacteria</taxon>
        <taxon>Bacillati</taxon>
        <taxon>Actinomycetota</taxon>
        <taxon>Actinomycetes</taxon>
        <taxon>Kitasatosporales</taxon>
        <taxon>Streptomycetaceae</taxon>
        <taxon>Streptomyces</taxon>
    </lineage>
</organism>